<dbReference type="Pfam" id="PF03009">
    <property type="entry name" value="GDPD"/>
    <property type="match status" value="1"/>
</dbReference>
<name>A0AAW8DMT8_9MICC</name>
<gene>
    <name evidence="2" type="ORF">J2S90_004625</name>
    <name evidence="3" type="ORF">J2S93_004707</name>
</gene>
<dbReference type="CDD" id="cd08561">
    <property type="entry name" value="GDPD_cytoplasmic_ScUgpQ2_like"/>
    <property type="match status" value="1"/>
</dbReference>
<dbReference type="EC" id="3.1.4.46" evidence="2"/>
<proteinExistence type="predicted"/>
<dbReference type="RefSeq" id="WP_306964369.1">
    <property type="nucleotide sequence ID" value="NZ_JAUSRG010000024.1"/>
</dbReference>
<protein>
    <submittedName>
        <fullName evidence="2">Glycerophosphoryl diester phosphodiesterase</fullName>
        <ecNumber evidence="2">3.1.4.46</ecNumber>
    </submittedName>
</protein>
<dbReference type="PANTHER" id="PTHR43805">
    <property type="entry name" value="GLYCEROPHOSPHORYL DIESTER PHOSPHODIESTERASE"/>
    <property type="match status" value="1"/>
</dbReference>
<dbReference type="InterPro" id="IPR030395">
    <property type="entry name" value="GP_PDE_dom"/>
</dbReference>
<dbReference type="EMBL" id="JAUSRG010000024">
    <property type="protein sequence ID" value="MDP9907630.1"/>
    <property type="molecule type" value="Genomic_DNA"/>
</dbReference>
<evidence type="ECO:0000313" key="3">
    <source>
        <dbReference type="EMBL" id="MDQ0183247.1"/>
    </source>
</evidence>
<dbReference type="Gene3D" id="3.20.20.190">
    <property type="entry name" value="Phosphatidylinositol (PI) phosphodiesterase"/>
    <property type="match status" value="1"/>
</dbReference>
<dbReference type="Proteomes" id="UP001230951">
    <property type="component" value="Unassembled WGS sequence"/>
</dbReference>
<evidence type="ECO:0000313" key="5">
    <source>
        <dbReference type="Proteomes" id="UP001242995"/>
    </source>
</evidence>
<dbReference type="EMBL" id="JAUSTF010000022">
    <property type="protein sequence ID" value="MDQ0183247.1"/>
    <property type="molecule type" value="Genomic_DNA"/>
</dbReference>
<evidence type="ECO:0000313" key="2">
    <source>
        <dbReference type="EMBL" id="MDP9907630.1"/>
    </source>
</evidence>
<evidence type="ECO:0000313" key="4">
    <source>
        <dbReference type="Proteomes" id="UP001230951"/>
    </source>
</evidence>
<organism evidence="2 5">
    <name type="scientific">Arthrobacter bambusae</name>
    <dbReference type="NCBI Taxonomy" id="1338426"/>
    <lineage>
        <taxon>Bacteria</taxon>
        <taxon>Bacillati</taxon>
        <taxon>Actinomycetota</taxon>
        <taxon>Actinomycetes</taxon>
        <taxon>Micrococcales</taxon>
        <taxon>Micrococcaceae</taxon>
        <taxon>Arthrobacter</taxon>
    </lineage>
</organism>
<accession>A0AAW8DMT8</accession>
<dbReference type="GO" id="GO:0008889">
    <property type="term" value="F:glycerophosphodiester phosphodiesterase activity"/>
    <property type="evidence" value="ECO:0007669"/>
    <property type="project" value="UniProtKB-EC"/>
</dbReference>
<reference evidence="2 4" key="1">
    <citation type="submission" date="2023-07" db="EMBL/GenBank/DDBJ databases">
        <title>Sorghum-associated microbial communities from plants grown in Nebraska, USA.</title>
        <authorList>
            <person name="Schachtman D."/>
        </authorList>
    </citation>
    <scope>NUCLEOTIDE SEQUENCE</scope>
    <source>
        <strain evidence="2">DS1006</strain>
        <strain evidence="3 4">DS1016</strain>
    </source>
</reference>
<keyword evidence="4" id="KW-1185">Reference proteome</keyword>
<dbReference type="GO" id="GO:0006629">
    <property type="term" value="P:lipid metabolic process"/>
    <property type="evidence" value="ECO:0007669"/>
    <property type="project" value="InterPro"/>
</dbReference>
<keyword evidence="2" id="KW-0378">Hydrolase</keyword>
<evidence type="ECO:0000259" key="1">
    <source>
        <dbReference type="PROSITE" id="PS51704"/>
    </source>
</evidence>
<dbReference type="SUPFAM" id="SSF51695">
    <property type="entry name" value="PLC-like phosphodiesterases"/>
    <property type="match status" value="1"/>
</dbReference>
<dbReference type="Proteomes" id="UP001242995">
    <property type="component" value="Unassembled WGS sequence"/>
</dbReference>
<dbReference type="AlphaFoldDB" id="A0AAW8DMT8"/>
<comment type="caution">
    <text evidence="2">The sequence shown here is derived from an EMBL/GenBank/DDBJ whole genome shotgun (WGS) entry which is preliminary data.</text>
</comment>
<dbReference type="InterPro" id="IPR017946">
    <property type="entry name" value="PLC-like_Pdiesterase_TIM-brl"/>
</dbReference>
<dbReference type="PANTHER" id="PTHR43805:SF1">
    <property type="entry name" value="GP-PDE DOMAIN-CONTAINING PROTEIN"/>
    <property type="match status" value="1"/>
</dbReference>
<feature type="domain" description="GP-PDE" evidence="1">
    <location>
        <begin position="17"/>
        <end position="254"/>
    </location>
</feature>
<sequence length="261" mass="28695">MSPNLPFFSRPDGQSAPLAFAHRGFSPDGLENSAAAFRAALELGFTHLETDARATADGVVLLFHDDTLDRVTDAHGSISSLSAAEIAKARIGGREAIPHLADVLKEFPKARLNIDVKDWHTVKPLAGVIEQLDAHDRVLIASFSDRRRRAVLRLLRRRTASSAGIACNAAFTLLGPFLPERWLRKILLDIDALQVPVRYGPLAVVTPGFLRRAHRLGLQVHVWTVNDPAEMARLLDMGVDGIVTDRADGLKSVLQVRGQWW</sequence>
<dbReference type="PROSITE" id="PS51704">
    <property type="entry name" value="GP_PDE"/>
    <property type="match status" value="1"/>
</dbReference>